<gene>
    <name evidence="2" type="ORF">PTTG_08255</name>
</gene>
<feature type="non-terminal residue" evidence="2">
    <location>
        <position position="207"/>
    </location>
</feature>
<dbReference type="EMBL" id="ADAS02000083">
    <property type="protein sequence ID" value="OAV91259.1"/>
    <property type="molecule type" value="Genomic_DNA"/>
</dbReference>
<feature type="region of interest" description="Disordered" evidence="1">
    <location>
        <begin position="164"/>
        <end position="207"/>
    </location>
</feature>
<feature type="region of interest" description="Disordered" evidence="1">
    <location>
        <begin position="1"/>
        <end position="24"/>
    </location>
</feature>
<feature type="compositionally biased region" description="Low complexity" evidence="1">
    <location>
        <begin position="71"/>
        <end position="81"/>
    </location>
</feature>
<dbReference type="VEuPathDB" id="FungiDB:PTTG_08255"/>
<dbReference type="OrthoDB" id="2367685at2759"/>
<dbReference type="AlphaFoldDB" id="A0A180GFE6"/>
<dbReference type="Proteomes" id="UP000005240">
    <property type="component" value="Unassembled WGS sequence"/>
</dbReference>
<reference evidence="2" key="2">
    <citation type="submission" date="2016-05" db="EMBL/GenBank/DDBJ databases">
        <title>Comparative analysis highlights variable genome content of wheat rusts and divergence of the mating loci.</title>
        <authorList>
            <person name="Cuomo C.A."/>
            <person name="Bakkeren G."/>
            <person name="Szabo L."/>
            <person name="Khalil H."/>
            <person name="Joly D."/>
            <person name="Goldberg J."/>
            <person name="Young S."/>
            <person name="Zeng Q."/>
            <person name="Fellers J."/>
        </authorList>
    </citation>
    <scope>NUCLEOTIDE SEQUENCE [LARGE SCALE GENOMIC DNA]</scope>
    <source>
        <strain evidence="2">1-1 BBBD Race 1</strain>
    </source>
</reference>
<evidence type="ECO:0000313" key="3">
    <source>
        <dbReference type="EnsemblFungi" id="PTTG_08255-t43_1-p1"/>
    </source>
</evidence>
<dbReference type="InterPro" id="IPR036020">
    <property type="entry name" value="WW_dom_sf"/>
</dbReference>
<protein>
    <recommendedName>
        <fullName evidence="5">WW domain-containing protein</fullName>
    </recommendedName>
</protein>
<proteinExistence type="predicted"/>
<reference evidence="2" key="1">
    <citation type="submission" date="2009-11" db="EMBL/GenBank/DDBJ databases">
        <authorList>
            <consortium name="The Broad Institute Genome Sequencing Platform"/>
            <person name="Ward D."/>
            <person name="Feldgarden M."/>
            <person name="Earl A."/>
            <person name="Young S.K."/>
            <person name="Zeng Q."/>
            <person name="Koehrsen M."/>
            <person name="Alvarado L."/>
            <person name="Berlin A."/>
            <person name="Bochicchio J."/>
            <person name="Borenstein D."/>
            <person name="Chapman S.B."/>
            <person name="Chen Z."/>
            <person name="Engels R."/>
            <person name="Freedman E."/>
            <person name="Gellesch M."/>
            <person name="Goldberg J."/>
            <person name="Griggs A."/>
            <person name="Gujja S."/>
            <person name="Heilman E."/>
            <person name="Heiman D."/>
            <person name="Hepburn T."/>
            <person name="Howarth C."/>
            <person name="Jen D."/>
            <person name="Larson L."/>
            <person name="Lewis B."/>
            <person name="Mehta T."/>
            <person name="Park D."/>
            <person name="Pearson M."/>
            <person name="Roberts A."/>
            <person name="Saif S."/>
            <person name="Shea T."/>
            <person name="Shenoy N."/>
            <person name="Sisk P."/>
            <person name="Stolte C."/>
            <person name="Sykes S."/>
            <person name="Thomson T."/>
            <person name="Walk T."/>
            <person name="White J."/>
            <person name="Yandava C."/>
            <person name="Izard J."/>
            <person name="Baranova O.V."/>
            <person name="Blanton J.M."/>
            <person name="Tanner A.C."/>
            <person name="Dewhirst F.E."/>
            <person name="Haas B."/>
            <person name="Nusbaum C."/>
            <person name="Birren B."/>
        </authorList>
    </citation>
    <scope>NUCLEOTIDE SEQUENCE [LARGE SCALE GENOMIC DNA]</scope>
    <source>
        <strain evidence="2">1-1 BBBD Race 1</strain>
    </source>
</reference>
<dbReference type="SUPFAM" id="SSF51045">
    <property type="entry name" value="WW domain"/>
    <property type="match status" value="1"/>
</dbReference>
<organism evidence="2">
    <name type="scientific">Puccinia triticina (isolate 1-1 / race 1 (BBBD))</name>
    <name type="common">Brown leaf rust fungus</name>
    <dbReference type="NCBI Taxonomy" id="630390"/>
    <lineage>
        <taxon>Eukaryota</taxon>
        <taxon>Fungi</taxon>
        <taxon>Dikarya</taxon>
        <taxon>Basidiomycota</taxon>
        <taxon>Pucciniomycotina</taxon>
        <taxon>Pucciniomycetes</taxon>
        <taxon>Pucciniales</taxon>
        <taxon>Pucciniaceae</taxon>
        <taxon>Puccinia</taxon>
    </lineage>
</organism>
<evidence type="ECO:0000313" key="4">
    <source>
        <dbReference type="Proteomes" id="UP000005240"/>
    </source>
</evidence>
<reference evidence="3" key="4">
    <citation type="submission" date="2025-05" db="UniProtKB">
        <authorList>
            <consortium name="EnsemblFungi"/>
        </authorList>
    </citation>
    <scope>IDENTIFICATION</scope>
    <source>
        <strain evidence="3">isolate 1-1 / race 1 (BBBD)</strain>
    </source>
</reference>
<dbReference type="EnsemblFungi" id="PTTG_08255-t43_1">
    <property type="protein sequence ID" value="PTTG_08255-t43_1-p1"/>
    <property type="gene ID" value="PTTG_08255"/>
</dbReference>
<keyword evidence="4" id="KW-1185">Reference proteome</keyword>
<feature type="region of interest" description="Disordered" evidence="1">
    <location>
        <begin position="52"/>
        <end position="149"/>
    </location>
</feature>
<feature type="compositionally biased region" description="Gly residues" evidence="1">
    <location>
        <begin position="164"/>
        <end position="182"/>
    </location>
</feature>
<sequence length="207" mass="20493">MSGFPQAHHHHHYAHAPPGSADDHPLPAGWIKEWDATHNAWYFVDTRQSAPVPTWTDPRHSAPAGAGDRGLMGSLGSMLSGKPAGQAPMGSHPAPPHGAYNNTAPGYPGAYTPQAPPMHHYNGGPGEASAYYNQPAPPAPYSSSAPPNAAKPAGGLGGLLAKIPGGGGGGGGSGGGGAGGGCWAKAARDGSAGPGPGRAAEEAEAED</sequence>
<dbReference type="Gene3D" id="2.20.70.10">
    <property type="match status" value="1"/>
</dbReference>
<reference evidence="3 4" key="3">
    <citation type="journal article" date="2017" name="G3 (Bethesda)">
        <title>Comparative analysis highlights variable genome content of wheat rusts and divergence of the mating loci.</title>
        <authorList>
            <person name="Cuomo C.A."/>
            <person name="Bakkeren G."/>
            <person name="Khalil H.B."/>
            <person name="Panwar V."/>
            <person name="Joly D."/>
            <person name="Linning R."/>
            <person name="Sakthikumar S."/>
            <person name="Song X."/>
            <person name="Adiconis X."/>
            <person name="Fan L."/>
            <person name="Goldberg J.M."/>
            <person name="Levin J.Z."/>
            <person name="Young S."/>
            <person name="Zeng Q."/>
            <person name="Anikster Y."/>
            <person name="Bruce M."/>
            <person name="Wang M."/>
            <person name="Yin C."/>
            <person name="McCallum B."/>
            <person name="Szabo L.J."/>
            <person name="Hulbert S."/>
            <person name="Chen X."/>
            <person name="Fellers J.P."/>
        </authorList>
    </citation>
    <scope>NUCLEOTIDE SEQUENCE</scope>
    <source>
        <strain evidence="4">Isolate 1-1 / race 1 (BBBD)</strain>
        <strain evidence="3">isolate 1-1 / race 1 (BBBD)</strain>
    </source>
</reference>
<evidence type="ECO:0008006" key="5">
    <source>
        <dbReference type="Google" id="ProtNLM"/>
    </source>
</evidence>
<evidence type="ECO:0000256" key="1">
    <source>
        <dbReference type="SAM" id="MobiDB-lite"/>
    </source>
</evidence>
<evidence type="ECO:0000313" key="2">
    <source>
        <dbReference type="EMBL" id="OAV91259.1"/>
    </source>
</evidence>
<accession>A0A180GFE6</accession>
<name>A0A180GFE6_PUCT1</name>